<evidence type="ECO:0000313" key="1">
    <source>
        <dbReference type="EMBL" id="MEQ2309888.1"/>
    </source>
</evidence>
<comment type="caution">
    <text evidence="1">The sequence shown here is derived from an EMBL/GenBank/DDBJ whole genome shotgun (WGS) entry which is preliminary data.</text>
</comment>
<reference evidence="1 2" key="1">
    <citation type="submission" date="2021-06" db="EMBL/GenBank/DDBJ databases">
        <authorList>
            <person name="Palmer J.M."/>
        </authorList>
    </citation>
    <scope>NUCLEOTIDE SEQUENCE [LARGE SCALE GENOMIC DNA]</scope>
    <source>
        <strain evidence="1 2">AS_MEX2019</strain>
        <tissue evidence="1">Muscle</tissue>
    </source>
</reference>
<name>A0ABV0ZX94_9TELE</name>
<proteinExistence type="predicted"/>
<evidence type="ECO:0000313" key="2">
    <source>
        <dbReference type="Proteomes" id="UP001469553"/>
    </source>
</evidence>
<organism evidence="1 2">
    <name type="scientific">Ameca splendens</name>
    <dbReference type="NCBI Taxonomy" id="208324"/>
    <lineage>
        <taxon>Eukaryota</taxon>
        <taxon>Metazoa</taxon>
        <taxon>Chordata</taxon>
        <taxon>Craniata</taxon>
        <taxon>Vertebrata</taxon>
        <taxon>Euteleostomi</taxon>
        <taxon>Actinopterygii</taxon>
        <taxon>Neopterygii</taxon>
        <taxon>Teleostei</taxon>
        <taxon>Neoteleostei</taxon>
        <taxon>Acanthomorphata</taxon>
        <taxon>Ovalentaria</taxon>
        <taxon>Atherinomorphae</taxon>
        <taxon>Cyprinodontiformes</taxon>
        <taxon>Goodeidae</taxon>
        <taxon>Ameca</taxon>
    </lineage>
</organism>
<dbReference type="Proteomes" id="UP001469553">
    <property type="component" value="Unassembled WGS sequence"/>
</dbReference>
<accession>A0ABV0ZX94</accession>
<dbReference type="EMBL" id="JAHRIP010075355">
    <property type="protein sequence ID" value="MEQ2309888.1"/>
    <property type="molecule type" value="Genomic_DNA"/>
</dbReference>
<gene>
    <name evidence="1" type="ORF">AMECASPLE_003110</name>
</gene>
<keyword evidence="2" id="KW-1185">Reference proteome</keyword>
<protein>
    <submittedName>
        <fullName evidence="1">Uncharacterized protein</fullName>
    </submittedName>
</protein>
<sequence length="104" mass="12240">MQNLHILHKIYLHNFIYNNPALKHIPILAYKMEKWQIFMTNHMTGIPPRNECSVLSAWISMSIIFAEKTSLLSQTFNRKHQIETFAKVELQHVCQQHYSVCGKS</sequence>